<gene>
    <name evidence="1" type="ORF">MRATA1EN22A_LOCUS23570</name>
</gene>
<accession>A0AC59ZW30</accession>
<sequence length="109" mass="11977">MKIANRALTESYSETAGPSTDLQVERKNKQGPALRPGASNLPPRIDGEIEPQVCLCWGLLRSDNFICSLQSHQTLEVVVCDGGRCSNINFLAASTLLRYNSHIIVVHLK</sequence>
<protein>
    <submittedName>
        <fullName evidence="1">Uncharacterized protein</fullName>
    </submittedName>
</protein>
<name>A0AC59ZW30_RANTA</name>
<organism evidence="1 2">
    <name type="scientific">Rangifer tarandus platyrhynchus</name>
    <name type="common">Svalbard reindeer</name>
    <dbReference type="NCBI Taxonomy" id="3082113"/>
    <lineage>
        <taxon>Eukaryota</taxon>
        <taxon>Metazoa</taxon>
        <taxon>Chordata</taxon>
        <taxon>Craniata</taxon>
        <taxon>Vertebrata</taxon>
        <taxon>Euteleostomi</taxon>
        <taxon>Mammalia</taxon>
        <taxon>Eutheria</taxon>
        <taxon>Laurasiatheria</taxon>
        <taxon>Artiodactyla</taxon>
        <taxon>Ruminantia</taxon>
        <taxon>Pecora</taxon>
        <taxon>Cervidae</taxon>
        <taxon>Odocoileinae</taxon>
        <taxon>Rangifer</taxon>
    </lineage>
</organism>
<reference evidence="1" key="1">
    <citation type="submission" date="2023-05" db="EMBL/GenBank/DDBJ databases">
        <authorList>
            <consortium name="ELIXIR-Norway"/>
        </authorList>
    </citation>
    <scope>NUCLEOTIDE SEQUENCE</scope>
</reference>
<dbReference type="EMBL" id="OX596088">
    <property type="protein sequence ID" value="CAN0516846.1"/>
    <property type="molecule type" value="Genomic_DNA"/>
</dbReference>
<reference evidence="1" key="2">
    <citation type="submission" date="2025-03" db="EMBL/GenBank/DDBJ databases">
        <authorList>
            <consortium name="ELIXIR-Norway"/>
            <consortium name="Elixir Norway"/>
        </authorList>
    </citation>
    <scope>NUCLEOTIDE SEQUENCE</scope>
</reference>
<dbReference type="Proteomes" id="UP001162501">
    <property type="component" value="Chromosome 4"/>
</dbReference>
<evidence type="ECO:0000313" key="2">
    <source>
        <dbReference type="Proteomes" id="UP001162501"/>
    </source>
</evidence>
<proteinExistence type="predicted"/>
<evidence type="ECO:0000313" key="1">
    <source>
        <dbReference type="EMBL" id="CAN0516846.1"/>
    </source>
</evidence>